<sequence length="314" mass="35273">MCAGTKDCNGRRVQDEGDLRTSKWEQGSGYGLGDEGMRLENEAKHLKVNVKTEEGRKSQTEFVKKPPKLRLTRENPNRRSGGGDDDENEGIDETMNFINSRFNGGGIAMKFSNGGNVSDIDITLNVDDGGNINRYENWQQNTSSGDDGETRWRNVCYLNGDSDKKDITYNDFDYSLGEEDDVLFEENVTQNIELDMRNEIVSLEAVDESDNSEYAPSNNFQSIYSDSDEVFTYTEFNGEVDMVDHVLELGLKIRYQKEASYTTNEGLTGSTSFIPKPRTNFSKNGSIPQRRPRASGSLNSTATLSEAWNNLMTK</sequence>
<feature type="compositionally biased region" description="Basic and acidic residues" evidence="1">
    <location>
        <begin position="35"/>
        <end position="64"/>
    </location>
</feature>
<accession>A0A8S0QY73</accession>
<feature type="region of interest" description="Disordered" evidence="1">
    <location>
        <begin position="265"/>
        <end position="300"/>
    </location>
</feature>
<evidence type="ECO:0000313" key="2">
    <source>
        <dbReference type="EMBL" id="CAA2971448.1"/>
    </source>
</evidence>
<name>A0A8S0QY73_OLEEU</name>
<evidence type="ECO:0000313" key="3">
    <source>
        <dbReference type="Proteomes" id="UP000594638"/>
    </source>
</evidence>
<organism evidence="2 3">
    <name type="scientific">Olea europaea subsp. europaea</name>
    <dbReference type="NCBI Taxonomy" id="158383"/>
    <lineage>
        <taxon>Eukaryota</taxon>
        <taxon>Viridiplantae</taxon>
        <taxon>Streptophyta</taxon>
        <taxon>Embryophyta</taxon>
        <taxon>Tracheophyta</taxon>
        <taxon>Spermatophyta</taxon>
        <taxon>Magnoliopsida</taxon>
        <taxon>eudicotyledons</taxon>
        <taxon>Gunneridae</taxon>
        <taxon>Pentapetalae</taxon>
        <taxon>asterids</taxon>
        <taxon>lamiids</taxon>
        <taxon>Lamiales</taxon>
        <taxon>Oleaceae</taxon>
        <taxon>Oleeae</taxon>
        <taxon>Olea</taxon>
    </lineage>
</organism>
<dbReference type="OrthoDB" id="926572at2759"/>
<evidence type="ECO:0000256" key="1">
    <source>
        <dbReference type="SAM" id="MobiDB-lite"/>
    </source>
</evidence>
<keyword evidence="3" id="KW-1185">Reference proteome</keyword>
<dbReference type="EMBL" id="CACTIH010002012">
    <property type="protein sequence ID" value="CAA2971448.1"/>
    <property type="molecule type" value="Genomic_DNA"/>
</dbReference>
<reference evidence="2 3" key="1">
    <citation type="submission" date="2019-12" db="EMBL/GenBank/DDBJ databases">
        <authorList>
            <person name="Alioto T."/>
            <person name="Alioto T."/>
            <person name="Gomez Garrido J."/>
        </authorList>
    </citation>
    <scope>NUCLEOTIDE SEQUENCE [LARGE SCALE GENOMIC DNA]</scope>
</reference>
<protein>
    <submittedName>
        <fullName evidence="2">Uncharacterized protein</fullName>
    </submittedName>
</protein>
<gene>
    <name evidence="2" type="ORF">OLEA9_A080771</name>
</gene>
<feature type="compositionally biased region" description="Polar residues" evidence="1">
    <location>
        <begin position="265"/>
        <end position="287"/>
    </location>
</feature>
<dbReference type="Gramene" id="OE9A080771T1">
    <property type="protein sequence ID" value="OE9A080771C1"/>
    <property type="gene ID" value="OE9A080771"/>
</dbReference>
<feature type="region of interest" description="Disordered" evidence="1">
    <location>
        <begin position="1"/>
        <end position="91"/>
    </location>
</feature>
<comment type="caution">
    <text evidence="2">The sequence shown here is derived from an EMBL/GenBank/DDBJ whole genome shotgun (WGS) entry which is preliminary data.</text>
</comment>
<proteinExistence type="predicted"/>
<feature type="compositionally biased region" description="Basic and acidic residues" evidence="1">
    <location>
        <begin position="8"/>
        <end position="23"/>
    </location>
</feature>
<dbReference type="AlphaFoldDB" id="A0A8S0QY73"/>
<dbReference type="Proteomes" id="UP000594638">
    <property type="component" value="Unassembled WGS sequence"/>
</dbReference>